<dbReference type="Pfam" id="PF07969">
    <property type="entry name" value="Amidohydro_3"/>
    <property type="match status" value="1"/>
</dbReference>
<keyword evidence="2" id="KW-0378">Hydrolase</keyword>
<dbReference type="Gene3D" id="2.30.40.10">
    <property type="entry name" value="Urease, subunit C, domain 1"/>
    <property type="match status" value="1"/>
</dbReference>
<proteinExistence type="predicted"/>
<dbReference type="InterPro" id="IPR011059">
    <property type="entry name" value="Metal-dep_hydrolase_composite"/>
</dbReference>
<dbReference type="EMBL" id="FNED01000002">
    <property type="protein sequence ID" value="SDI23588.1"/>
    <property type="molecule type" value="Genomic_DNA"/>
</dbReference>
<evidence type="ECO:0000313" key="5">
    <source>
        <dbReference type="Proteomes" id="UP000182836"/>
    </source>
</evidence>
<sequence length="544" mass="61043">MNIEKQADIVLSSQAVFTGLEDEPRPAAIAITDNKIIAIGSEEEIEPFIGEQTKVYKYDDELIMPGFHDFHLHVMMGSLSLESVNLFTARSEEEAVNMVQEYGQAHPEEPWIIGFMWDSSYWDDQELPHRSSLDRVFPDRPVLLFHAEGHYAWVNSKALEIAGIDRDTENPPYGTIEKDEMGEPTGIVIERAIEPITRYAFDLSQARKTELFQGFLAEAARFGVTSVNDLFGTQMNSRLDDFPLLQKFEEQGKLTVRIHLFPVLDGDLKRAEQLRKTYASDKLRVSGLKQFIDGVITSRTAYLLGSYADMPGVEGHAEFSLDTLTEWVVEADKAGFSVRFHAIGEGAIRMALDTFEEARKQNGVRDSRHSVEHVEVIHPTDIPRFKQLGVIASMQPDHFALSERNVYTERIGMEREKYVFAIRTLKDAGAKLAFGTDFPIDSLNPMRQLYRAITRVDSGGVDVWNPAERITLAEAIRAYTSGSAFGTFREHELGTLEVGKLADIAVLDRNLFDVSAEEILDAQANLTIVDGSVVFEKKTGALKA</sequence>
<dbReference type="AlphaFoldDB" id="A0A0D1YIS4"/>
<dbReference type="STRING" id="47500.AF333_13585"/>
<dbReference type="RefSeq" id="WP_043064039.1">
    <property type="nucleotide sequence ID" value="NZ_BJOA01000010.1"/>
</dbReference>
<dbReference type="PANTHER" id="PTHR22642:SF2">
    <property type="entry name" value="PROTEIN LONG AFTER FAR-RED 3"/>
    <property type="match status" value="1"/>
</dbReference>
<dbReference type="GeneID" id="42306204"/>
<dbReference type="Proteomes" id="UP000037269">
    <property type="component" value="Unassembled WGS sequence"/>
</dbReference>
<reference evidence="2 4" key="1">
    <citation type="submission" date="2015-07" db="EMBL/GenBank/DDBJ databases">
        <title>Fjat-14205 dsm 2895.</title>
        <authorList>
            <person name="Liu B."/>
            <person name="Wang J."/>
            <person name="Zhu Y."/>
            <person name="Liu G."/>
            <person name="Chen Q."/>
            <person name="Chen Z."/>
            <person name="Lan J."/>
            <person name="Che J."/>
            <person name="Ge C."/>
            <person name="Shi H."/>
            <person name="Pan Z."/>
            <person name="Liu X."/>
        </authorList>
    </citation>
    <scope>NUCLEOTIDE SEQUENCE [LARGE SCALE GENOMIC DNA]</scope>
    <source>
        <strain evidence="2 4">DSM 2895</strain>
    </source>
</reference>
<evidence type="ECO:0000259" key="1">
    <source>
        <dbReference type="Pfam" id="PF07969"/>
    </source>
</evidence>
<dbReference type="InterPro" id="IPR013108">
    <property type="entry name" value="Amidohydro_3"/>
</dbReference>
<dbReference type="InterPro" id="IPR033932">
    <property type="entry name" value="YtcJ-like"/>
</dbReference>
<dbReference type="OrthoDB" id="9767366at2"/>
<accession>A0A0D1YIS4</accession>
<evidence type="ECO:0000313" key="3">
    <source>
        <dbReference type="EMBL" id="SDI23588.1"/>
    </source>
</evidence>
<organism evidence="2 4">
    <name type="scientific">Aneurinibacillus migulanus</name>
    <name type="common">Bacillus migulanus</name>
    <dbReference type="NCBI Taxonomy" id="47500"/>
    <lineage>
        <taxon>Bacteria</taxon>
        <taxon>Bacillati</taxon>
        <taxon>Bacillota</taxon>
        <taxon>Bacilli</taxon>
        <taxon>Bacillales</taxon>
        <taxon>Paenibacillaceae</taxon>
        <taxon>Aneurinibacillus group</taxon>
        <taxon>Aneurinibacillus</taxon>
    </lineage>
</organism>
<evidence type="ECO:0000313" key="2">
    <source>
        <dbReference type="EMBL" id="KON96355.1"/>
    </source>
</evidence>
<dbReference type="GO" id="GO:0016810">
    <property type="term" value="F:hydrolase activity, acting on carbon-nitrogen (but not peptide) bonds"/>
    <property type="evidence" value="ECO:0007669"/>
    <property type="project" value="InterPro"/>
</dbReference>
<name>A0A0D1YIS4_ANEMI</name>
<protein>
    <submittedName>
        <fullName evidence="2">Amidohydrolase</fullName>
    </submittedName>
</protein>
<dbReference type="Proteomes" id="UP000182836">
    <property type="component" value="Unassembled WGS sequence"/>
</dbReference>
<reference evidence="3 5" key="2">
    <citation type="submission" date="2016-10" db="EMBL/GenBank/DDBJ databases">
        <authorList>
            <person name="de Groot N.N."/>
        </authorList>
    </citation>
    <scope>NUCLEOTIDE SEQUENCE [LARGE SCALE GENOMIC DNA]</scope>
    <source>
        <strain evidence="3 5">DSM 2895</strain>
    </source>
</reference>
<dbReference type="PANTHER" id="PTHR22642">
    <property type="entry name" value="IMIDAZOLONEPROPIONASE"/>
    <property type="match status" value="1"/>
</dbReference>
<dbReference type="Gene3D" id="3.20.20.140">
    <property type="entry name" value="Metal-dependent hydrolases"/>
    <property type="match status" value="1"/>
</dbReference>
<gene>
    <name evidence="2" type="ORF">AF333_13585</name>
    <name evidence="3" type="ORF">SAMN04487909_102221</name>
</gene>
<dbReference type="CDD" id="cd01300">
    <property type="entry name" value="YtcJ_like"/>
    <property type="match status" value="1"/>
</dbReference>
<feature type="domain" description="Amidohydrolase 3" evidence="1">
    <location>
        <begin position="62"/>
        <end position="535"/>
    </location>
</feature>
<keyword evidence="4" id="KW-1185">Reference proteome</keyword>
<evidence type="ECO:0000313" key="4">
    <source>
        <dbReference type="Proteomes" id="UP000037269"/>
    </source>
</evidence>
<dbReference type="EMBL" id="LGUG01000004">
    <property type="protein sequence ID" value="KON96355.1"/>
    <property type="molecule type" value="Genomic_DNA"/>
</dbReference>
<dbReference type="SUPFAM" id="SSF51556">
    <property type="entry name" value="Metallo-dependent hydrolases"/>
    <property type="match status" value="1"/>
</dbReference>
<dbReference type="InterPro" id="IPR032466">
    <property type="entry name" value="Metal_Hydrolase"/>
</dbReference>
<dbReference type="PATRIC" id="fig|47500.8.peg.1489"/>
<dbReference type="SUPFAM" id="SSF51338">
    <property type="entry name" value="Composite domain of metallo-dependent hydrolases"/>
    <property type="match status" value="1"/>
</dbReference>
<dbReference type="Gene3D" id="3.10.310.70">
    <property type="match status" value="1"/>
</dbReference>